<dbReference type="AlphaFoldDB" id="A0AAD8QS97"/>
<evidence type="ECO:0000256" key="1">
    <source>
        <dbReference type="SAM" id="MobiDB-lite"/>
    </source>
</evidence>
<dbReference type="PANTHER" id="PTHR33026">
    <property type="entry name" value="OS06G0360600 PROTEIN"/>
    <property type="match status" value="1"/>
</dbReference>
<name>A0AAD8QS97_LOLMU</name>
<evidence type="ECO:0000313" key="4">
    <source>
        <dbReference type="Proteomes" id="UP001231189"/>
    </source>
</evidence>
<feature type="domain" description="Transposase (putative) gypsy type" evidence="2">
    <location>
        <begin position="3"/>
        <end position="61"/>
    </location>
</feature>
<feature type="region of interest" description="Disordered" evidence="1">
    <location>
        <begin position="486"/>
        <end position="530"/>
    </location>
</feature>
<dbReference type="EMBL" id="JAUUTY010000007">
    <property type="protein sequence ID" value="KAK1606314.1"/>
    <property type="molecule type" value="Genomic_DNA"/>
</dbReference>
<protein>
    <recommendedName>
        <fullName evidence="2">Transposase (putative) gypsy type domain-containing protein</fullName>
    </recommendedName>
</protein>
<proteinExistence type="predicted"/>
<keyword evidence="4" id="KW-1185">Reference proteome</keyword>
<feature type="compositionally biased region" description="Basic and acidic residues" evidence="1">
    <location>
        <begin position="244"/>
        <end position="257"/>
    </location>
</feature>
<organism evidence="3 4">
    <name type="scientific">Lolium multiflorum</name>
    <name type="common">Italian ryegrass</name>
    <name type="synonym">Lolium perenne subsp. multiflorum</name>
    <dbReference type="NCBI Taxonomy" id="4521"/>
    <lineage>
        <taxon>Eukaryota</taxon>
        <taxon>Viridiplantae</taxon>
        <taxon>Streptophyta</taxon>
        <taxon>Embryophyta</taxon>
        <taxon>Tracheophyta</taxon>
        <taxon>Spermatophyta</taxon>
        <taxon>Magnoliopsida</taxon>
        <taxon>Liliopsida</taxon>
        <taxon>Poales</taxon>
        <taxon>Poaceae</taxon>
        <taxon>BOP clade</taxon>
        <taxon>Pooideae</taxon>
        <taxon>Poodae</taxon>
        <taxon>Poeae</taxon>
        <taxon>Poeae Chloroplast Group 2 (Poeae type)</taxon>
        <taxon>Loliodinae</taxon>
        <taxon>Loliinae</taxon>
        <taxon>Lolium</taxon>
    </lineage>
</organism>
<accession>A0AAD8QS97</accession>
<dbReference type="InterPro" id="IPR007321">
    <property type="entry name" value="Transposase_28"/>
</dbReference>
<dbReference type="PANTHER" id="PTHR33026:SF7">
    <property type="entry name" value="OS03G0100275 PROTEIN"/>
    <property type="match status" value="1"/>
</dbReference>
<dbReference type="Proteomes" id="UP001231189">
    <property type="component" value="Unassembled WGS sequence"/>
</dbReference>
<reference evidence="3" key="1">
    <citation type="submission" date="2023-07" db="EMBL/GenBank/DDBJ databases">
        <title>A chromosome-level genome assembly of Lolium multiflorum.</title>
        <authorList>
            <person name="Chen Y."/>
            <person name="Copetti D."/>
            <person name="Kolliker R."/>
            <person name="Studer B."/>
        </authorList>
    </citation>
    <scope>NUCLEOTIDE SEQUENCE</scope>
    <source>
        <strain evidence="3">02402/16</strain>
        <tissue evidence="3">Leaf</tissue>
    </source>
</reference>
<comment type="caution">
    <text evidence="3">The sequence shown here is derived from an EMBL/GenBank/DDBJ whole genome shotgun (WGS) entry which is preliminary data.</text>
</comment>
<feature type="region of interest" description="Disordered" evidence="1">
    <location>
        <begin position="198"/>
        <end position="360"/>
    </location>
</feature>
<evidence type="ECO:0000313" key="3">
    <source>
        <dbReference type="EMBL" id="KAK1606314.1"/>
    </source>
</evidence>
<feature type="compositionally biased region" description="Low complexity" evidence="1">
    <location>
        <begin position="272"/>
        <end position="281"/>
    </location>
</feature>
<evidence type="ECO:0000259" key="2">
    <source>
        <dbReference type="Pfam" id="PF04195"/>
    </source>
</evidence>
<gene>
    <name evidence="3" type="ORF">QYE76_029987</name>
</gene>
<sequence>MALVERGFSLPPSDFFSEILKAYELQPHHISPNSILAISNHVTLCEGHLRVTPELSLFQMFRSGFPRVCGLQRWPAGETRPGLNVLICRVSSVDSGEGGSGDDEGLSGKDLTMSWFTKRIQPLQHRDRLMFQYTGRDDLMRASKDNLSANALDKRIRVMLKVMRDLRIHVGNIDIHTNGSGTAALEEKDLGTLTLVPHAGNTDPEVASDVEAPKALAPTKRKRGASSGPAAKRAREVPSTAATRKAEAEKKRLKLIDTSKQSQPNIEQFFLSSGKSSLSKPPKNPKKKAKPSPASMPITPQVEAPPKPSSSASPISKDAINLDDLPEDPTAESGKGGSGKCESSKDASSSHPPPEQPDITSAEATAHDAEQKLPLSGATGTPQTHPHLFSILHKVPISQRHAEMSHLVNEVWGNPEAHSKLHEDLRVHVLEQKAEVEGLRQSYADSQKVLSILETKNYEEIAKRPSIDALSAQLKVLEAEHESLKNFLKEPSEEETKKKKELAEKQAQDMADLDDKLKKRQQRQDLGGKE</sequence>
<dbReference type="Pfam" id="PF04195">
    <property type="entry name" value="Transposase_28"/>
    <property type="match status" value="1"/>
</dbReference>